<dbReference type="Proteomes" id="UP001596084">
    <property type="component" value="Unassembled WGS sequence"/>
</dbReference>
<dbReference type="Pfam" id="PF00293">
    <property type="entry name" value="NUDIX"/>
    <property type="match status" value="1"/>
</dbReference>
<dbReference type="SUPFAM" id="SSF55811">
    <property type="entry name" value="Nudix"/>
    <property type="match status" value="1"/>
</dbReference>
<reference evidence="3" key="1">
    <citation type="journal article" date="2019" name="Int. J. Syst. Evol. Microbiol.">
        <title>The Global Catalogue of Microorganisms (GCM) 10K type strain sequencing project: providing services to taxonomists for standard genome sequencing and annotation.</title>
        <authorList>
            <consortium name="The Broad Institute Genomics Platform"/>
            <consortium name="The Broad Institute Genome Sequencing Center for Infectious Disease"/>
            <person name="Wu L."/>
            <person name="Ma J."/>
        </authorList>
    </citation>
    <scope>NUCLEOTIDE SEQUENCE [LARGE SCALE GENOMIC DNA]</scope>
    <source>
        <strain evidence="3">CGMCC 4.7277</strain>
    </source>
</reference>
<dbReference type="InterPro" id="IPR000086">
    <property type="entry name" value="NUDIX_hydrolase_dom"/>
</dbReference>
<dbReference type="InterPro" id="IPR015797">
    <property type="entry name" value="NUDIX_hydrolase-like_dom_sf"/>
</dbReference>
<protein>
    <submittedName>
        <fullName evidence="2">NUDIX domain-containing protein</fullName>
    </submittedName>
</protein>
<keyword evidence="3" id="KW-1185">Reference proteome</keyword>
<evidence type="ECO:0000313" key="2">
    <source>
        <dbReference type="EMBL" id="MFC5523011.1"/>
    </source>
</evidence>
<dbReference type="PROSITE" id="PS51462">
    <property type="entry name" value="NUDIX"/>
    <property type="match status" value="1"/>
</dbReference>
<proteinExistence type="predicted"/>
<sequence length="271" mass="29655">MTSPAPDRAWLEKLRAGAIQAPLRPRVPLWAGESVIGSVEPDFLHQIALQPLADGHHPLLKEERPEGLGWRLMGDVTTSLNRVATALHEAGLAGAWRNEQLAVPDQLGHRKGTVERAAVRPLGITTLAVHLVGQTPNGRIWVQQRALDKANDPGLWDTLMGGMVSAADTVETALARETWEEAGLRVAELRDIRYGGRLSTRRPSTDGRGAGYVVEDIDWYVATVPDGLVPENRDGEVARFDLLETDELLRRMAGHEFTAEAALILADYLGH</sequence>
<feature type="domain" description="Nudix hydrolase" evidence="1">
    <location>
        <begin position="124"/>
        <end position="265"/>
    </location>
</feature>
<dbReference type="RefSeq" id="WP_068835145.1">
    <property type="nucleotide sequence ID" value="NZ_JBHSMX010000061.1"/>
</dbReference>
<evidence type="ECO:0000313" key="3">
    <source>
        <dbReference type="Proteomes" id="UP001596084"/>
    </source>
</evidence>
<dbReference type="EMBL" id="JBHSMX010000061">
    <property type="protein sequence ID" value="MFC5523011.1"/>
    <property type="molecule type" value="Genomic_DNA"/>
</dbReference>
<dbReference type="CDD" id="cd03676">
    <property type="entry name" value="NUDIX_Tnr3_like"/>
    <property type="match status" value="1"/>
</dbReference>
<comment type="caution">
    <text evidence="2">The sequence shown here is derived from an EMBL/GenBank/DDBJ whole genome shotgun (WGS) entry which is preliminary data.</text>
</comment>
<organism evidence="2 3">
    <name type="scientific">Polaromonas jejuensis</name>
    <dbReference type="NCBI Taxonomy" id="457502"/>
    <lineage>
        <taxon>Bacteria</taxon>
        <taxon>Pseudomonadati</taxon>
        <taxon>Pseudomonadota</taxon>
        <taxon>Betaproteobacteria</taxon>
        <taxon>Burkholderiales</taxon>
        <taxon>Comamonadaceae</taxon>
        <taxon>Polaromonas</taxon>
    </lineage>
</organism>
<accession>A0ABW0QDN6</accession>
<dbReference type="Gene3D" id="3.90.79.10">
    <property type="entry name" value="Nucleoside Triphosphate Pyrophosphohydrolase"/>
    <property type="match status" value="1"/>
</dbReference>
<name>A0ABW0QDN6_9BURK</name>
<gene>
    <name evidence="2" type="ORF">ACFPP7_19155</name>
</gene>
<evidence type="ECO:0000259" key="1">
    <source>
        <dbReference type="PROSITE" id="PS51462"/>
    </source>
</evidence>